<dbReference type="SMART" id="SM00091">
    <property type="entry name" value="PAS"/>
    <property type="match status" value="2"/>
</dbReference>
<dbReference type="InterPro" id="IPR000014">
    <property type="entry name" value="PAS"/>
</dbReference>
<keyword evidence="4" id="KW-0808">Transferase</keyword>
<keyword evidence="5" id="KW-0547">Nucleotide-binding</keyword>
<gene>
    <name evidence="11" type="ORF">GOB87_00380</name>
</gene>
<organism evidence="11 12">
    <name type="scientific">Acetobacter estunensis</name>
    <dbReference type="NCBI Taxonomy" id="104097"/>
    <lineage>
        <taxon>Bacteria</taxon>
        <taxon>Pseudomonadati</taxon>
        <taxon>Pseudomonadota</taxon>
        <taxon>Alphaproteobacteria</taxon>
        <taxon>Acetobacterales</taxon>
        <taxon>Acetobacteraceae</taxon>
        <taxon>Acetobacter</taxon>
    </lineage>
</organism>
<evidence type="ECO:0000259" key="9">
    <source>
        <dbReference type="SMART" id="SM00091"/>
    </source>
</evidence>
<dbReference type="SMART" id="SM00086">
    <property type="entry name" value="PAC"/>
    <property type="match status" value="1"/>
</dbReference>
<dbReference type="InterPro" id="IPR001610">
    <property type="entry name" value="PAC"/>
</dbReference>
<dbReference type="PANTHER" id="PTHR41523:SF8">
    <property type="entry name" value="ETHYLENE RESPONSE SENSOR PROTEIN"/>
    <property type="match status" value="1"/>
</dbReference>
<accession>A0A967B3Y6</accession>
<dbReference type="CDD" id="cd00130">
    <property type="entry name" value="PAS"/>
    <property type="match status" value="2"/>
</dbReference>
<evidence type="ECO:0000256" key="7">
    <source>
        <dbReference type="ARBA" id="ARBA00022840"/>
    </source>
</evidence>
<dbReference type="EC" id="2.7.13.3" evidence="2"/>
<keyword evidence="7" id="KW-0067">ATP-binding</keyword>
<dbReference type="SUPFAM" id="SSF55785">
    <property type="entry name" value="PYP-like sensor domain (PAS domain)"/>
    <property type="match status" value="2"/>
</dbReference>
<dbReference type="PANTHER" id="PTHR41523">
    <property type="entry name" value="TWO-COMPONENT SYSTEM SENSOR PROTEIN"/>
    <property type="match status" value="1"/>
</dbReference>
<dbReference type="Pfam" id="PF08448">
    <property type="entry name" value="PAS_4"/>
    <property type="match status" value="2"/>
</dbReference>
<comment type="caution">
    <text evidence="11">The sequence shown here is derived from an EMBL/GenBank/DDBJ whole genome shotgun (WGS) entry which is preliminary data.</text>
</comment>
<evidence type="ECO:0000313" key="11">
    <source>
        <dbReference type="EMBL" id="NHO52425.1"/>
    </source>
</evidence>
<keyword evidence="3" id="KW-0597">Phosphoprotein</keyword>
<evidence type="ECO:0000256" key="6">
    <source>
        <dbReference type="ARBA" id="ARBA00022777"/>
    </source>
</evidence>
<evidence type="ECO:0000256" key="1">
    <source>
        <dbReference type="ARBA" id="ARBA00000085"/>
    </source>
</evidence>
<dbReference type="Gene3D" id="3.30.450.20">
    <property type="entry name" value="PAS domain"/>
    <property type="match status" value="2"/>
</dbReference>
<dbReference type="SMART" id="SM00911">
    <property type="entry name" value="HWE_HK"/>
    <property type="match status" value="1"/>
</dbReference>
<evidence type="ECO:0000256" key="8">
    <source>
        <dbReference type="SAM" id="MobiDB-lite"/>
    </source>
</evidence>
<evidence type="ECO:0000256" key="5">
    <source>
        <dbReference type="ARBA" id="ARBA00022741"/>
    </source>
</evidence>
<dbReference type="Pfam" id="PF07536">
    <property type="entry name" value="HWE_HK"/>
    <property type="match status" value="1"/>
</dbReference>
<feature type="domain" description="PAS" evidence="9">
    <location>
        <begin position="27"/>
        <end position="91"/>
    </location>
</feature>
<evidence type="ECO:0000313" key="12">
    <source>
        <dbReference type="Proteomes" id="UP000597459"/>
    </source>
</evidence>
<sequence>MSHFSATQETVRATDGLPHAHATSLAGLSTLTLDLMPDLICVTSADGHAHWSNNAWRTARHLGLSENAEWLRSVAPEDRLHVLRTLRKAHATRQSTETDLRLRAPGQSPRWFLLRIVPDHNEQGDLRFWLHILTDIHTRKQQEIGHEKRAALISHMLDASPDCIKVIDAQGALVHMNRAGCEALNVDPDSGFGMEWLPLLPPEVHPEGQEALDTAAQGENARFPGESRVPGEQPRYWDNMLTPITSTDGSVRSILCVSRDVTLAHENRRQIDILLHELNHRSRNLLTVIQALIRRSVPNPDEPFVETLTRRVCSISRSQDILLQGAWIGASISDLLMTQTAVSGDSAGHQTVFRGDPTLRLLPDAAERLGLAIHELTTNAIKYGALSTLSGTVTIEMGNDRPIRRNHLLLALGRNRRPQRHASRTPRLRFDRYRTQPPHPAWRKGPLRSEKRWRHVGISGSSYLRPAAERR</sequence>
<reference evidence="11" key="1">
    <citation type="submission" date="2019-11" db="EMBL/GenBank/DDBJ databases">
        <title>Description of new Acetobacter species.</title>
        <authorList>
            <person name="Cleenwerck I."/>
            <person name="Sombolestani A.S."/>
        </authorList>
    </citation>
    <scope>NUCLEOTIDE SEQUENCE</scope>
    <source>
        <strain evidence="11">LMG 1626</strain>
    </source>
</reference>
<evidence type="ECO:0000259" key="10">
    <source>
        <dbReference type="SMART" id="SM00911"/>
    </source>
</evidence>
<keyword evidence="6" id="KW-0418">Kinase</keyword>
<dbReference type="Proteomes" id="UP000597459">
    <property type="component" value="Unassembled WGS sequence"/>
</dbReference>
<dbReference type="GO" id="GO:0005524">
    <property type="term" value="F:ATP binding"/>
    <property type="evidence" value="ECO:0007669"/>
    <property type="project" value="UniProtKB-KW"/>
</dbReference>
<proteinExistence type="predicted"/>
<dbReference type="NCBIfam" id="TIGR00229">
    <property type="entry name" value="sensory_box"/>
    <property type="match status" value="1"/>
</dbReference>
<feature type="compositionally biased region" description="Basic residues" evidence="8">
    <location>
        <begin position="416"/>
        <end position="427"/>
    </location>
</feature>
<evidence type="ECO:0000256" key="3">
    <source>
        <dbReference type="ARBA" id="ARBA00022553"/>
    </source>
</evidence>
<dbReference type="RefSeq" id="WP_166312566.1">
    <property type="nucleotide sequence ID" value="NZ_WOTH01000001.1"/>
</dbReference>
<dbReference type="GO" id="GO:0004673">
    <property type="term" value="F:protein histidine kinase activity"/>
    <property type="evidence" value="ECO:0007669"/>
    <property type="project" value="UniProtKB-EC"/>
</dbReference>
<evidence type="ECO:0000256" key="4">
    <source>
        <dbReference type="ARBA" id="ARBA00022679"/>
    </source>
</evidence>
<evidence type="ECO:0000256" key="2">
    <source>
        <dbReference type="ARBA" id="ARBA00012438"/>
    </source>
</evidence>
<keyword evidence="12" id="KW-1185">Reference proteome</keyword>
<dbReference type="InterPro" id="IPR011102">
    <property type="entry name" value="Sig_transdc_His_kinase_HWE"/>
</dbReference>
<feature type="domain" description="Signal transduction histidine kinase HWE region" evidence="10">
    <location>
        <begin position="277"/>
        <end position="357"/>
    </location>
</feature>
<feature type="region of interest" description="Disordered" evidence="8">
    <location>
        <begin position="416"/>
        <end position="448"/>
    </location>
</feature>
<dbReference type="AlphaFoldDB" id="A0A967B3Y6"/>
<name>A0A967B3Y6_9PROT</name>
<dbReference type="EMBL" id="WOTH01000001">
    <property type="protein sequence ID" value="NHO52425.1"/>
    <property type="molecule type" value="Genomic_DNA"/>
</dbReference>
<comment type="catalytic activity">
    <reaction evidence="1">
        <text>ATP + protein L-histidine = ADP + protein N-phospho-L-histidine.</text>
        <dbReference type="EC" id="2.7.13.3"/>
    </reaction>
</comment>
<dbReference type="InterPro" id="IPR035965">
    <property type="entry name" value="PAS-like_dom_sf"/>
</dbReference>
<feature type="domain" description="PAS" evidence="9">
    <location>
        <begin position="151"/>
        <end position="217"/>
    </location>
</feature>
<protein>
    <recommendedName>
        <fullName evidence="2">histidine kinase</fullName>
        <ecNumber evidence="2">2.7.13.3</ecNumber>
    </recommendedName>
</protein>
<dbReference type="InterPro" id="IPR013656">
    <property type="entry name" value="PAS_4"/>
</dbReference>